<proteinExistence type="predicted"/>
<gene>
    <name evidence="1" type="ORF">METZ01_LOCUS107027</name>
</gene>
<evidence type="ECO:0000313" key="1">
    <source>
        <dbReference type="EMBL" id="SVA54173.1"/>
    </source>
</evidence>
<sequence length="297" mass="31496">MLMKGKLLTTVFNLAVFLAMPVALAQLPELDLPSTVSGGSTTARFFGGASADDGLTYSSSFEYDQAIDINMEIQVETSHVNTVGNIYVLVVWGDQYFMRIESGAYEVWDLSLENLQAAFPAKTLQASELINIVNDVAFGPAGVSDTTLALYLAYDSIAAAGEIFYSGSALLVTIGAEQQSSSSFQLYKTSISSSIIQNNCIMCHKTGGAAASSALHYVDSSSTNFQTTNYNTLVNYINNLLGGAVERPAAAMGTATDGSSLLVSKPQGINHGGGIRLMTGSQDLQKLQNFVNTVLSE</sequence>
<dbReference type="EMBL" id="UINC01012400">
    <property type="protein sequence ID" value="SVA54173.1"/>
    <property type="molecule type" value="Genomic_DNA"/>
</dbReference>
<dbReference type="AlphaFoldDB" id="A0A381WQH7"/>
<name>A0A381WQH7_9ZZZZ</name>
<organism evidence="1">
    <name type="scientific">marine metagenome</name>
    <dbReference type="NCBI Taxonomy" id="408172"/>
    <lineage>
        <taxon>unclassified sequences</taxon>
        <taxon>metagenomes</taxon>
        <taxon>ecological metagenomes</taxon>
    </lineage>
</organism>
<protein>
    <recommendedName>
        <fullName evidence="2">Cytochrome c domain-containing protein</fullName>
    </recommendedName>
</protein>
<accession>A0A381WQH7</accession>
<reference evidence="1" key="1">
    <citation type="submission" date="2018-05" db="EMBL/GenBank/DDBJ databases">
        <authorList>
            <person name="Lanie J.A."/>
            <person name="Ng W.-L."/>
            <person name="Kazmierczak K.M."/>
            <person name="Andrzejewski T.M."/>
            <person name="Davidsen T.M."/>
            <person name="Wayne K.J."/>
            <person name="Tettelin H."/>
            <person name="Glass J.I."/>
            <person name="Rusch D."/>
            <person name="Podicherti R."/>
            <person name="Tsui H.-C.T."/>
            <person name="Winkler M.E."/>
        </authorList>
    </citation>
    <scope>NUCLEOTIDE SEQUENCE</scope>
</reference>
<evidence type="ECO:0008006" key="2">
    <source>
        <dbReference type="Google" id="ProtNLM"/>
    </source>
</evidence>